<protein>
    <recommendedName>
        <fullName evidence="6">BHLH domain-containing protein</fullName>
    </recommendedName>
</protein>
<evidence type="ECO:0000313" key="8">
    <source>
        <dbReference type="Proteomes" id="UP001372338"/>
    </source>
</evidence>
<name>A0AAN9F156_CROPI</name>
<feature type="region of interest" description="Disordered" evidence="5">
    <location>
        <begin position="267"/>
        <end position="295"/>
    </location>
</feature>
<gene>
    <name evidence="7" type="ORF">RIF29_20182</name>
</gene>
<feature type="compositionally biased region" description="Basic and acidic residues" evidence="5">
    <location>
        <begin position="44"/>
        <end position="54"/>
    </location>
</feature>
<evidence type="ECO:0000256" key="2">
    <source>
        <dbReference type="ARBA" id="ARBA00023015"/>
    </source>
</evidence>
<dbReference type="InterPro" id="IPR044273">
    <property type="entry name" value="PIF3-like"/>
</dbReference>
<proteinExistence type="predicted"/>
<feature type="compositionally biased region" description="Basic and acidic residues" evidence="5">
    <location>
        <begin position="282"/>
        <end position="295"/>
    </location>
</feature>
<evidence type="ECO:0000256" key="3">
    <source>
        <dbReference type="ARBA" id="ARBA00023163"/>
    </source>
</evidence>
<feature type="domain" description="BHLH" evidence="6">
    <location>
        <begin position="282"/>
        <end position="331"/>
    </location>
</feature>
<dbReference type="GO" id="GO:0005634">
    <property type="term" value="C:nucleus"/>
    <property type="evidence" value="ECO:0007669"/>
    <property type="project" value="UniProtKB-SubCell"/>
</dbReference>
<reference evidence="7 8" key="1">
    <citation type="submission" date="2024-01" db="EMBL/GenBank/DDBJ databases">
        <title>The genomes of 5 underutilized Papilionoideae crops provide insights into root nodulation and disease resistanc.</title>
        <authorList>
            <person name="Yuan L."/>
        </authorList>
    </citation>
    <scope>NUCLEOTIDE SEQUENCE [LARGE SCALE GENOMIC DNA]</scope>
    <source>
        <strain evidence="7">ZHUSHIDOU_FW_LH</strain>
        <tissue evidence="7">Leaf</tissue>
    </source>
</reference>
<dbReference type="SMART" id="SM00353">
    <property type="entry name" value="HLH"/>
    <property type="match status" value="1"/>
</dbReference>
<dbReference type="Proteomes" id="UP001372338">
    <property type="component" value="Unassembled WGS sequence"/>
</dbReference>
<dbReference type="PROSITE" id="PS50888">
    <property type="entry name" value="BHLH"/>
    <property type="match status" value="1"/>
</dbReference>
<dbReference type="InterPro" id="IPR036638">
    <property type="entry name" value="HLH_DNA-bd_sf"/>
</dbReference>
<evidence type="ECO:0000256" key="1">
    <source>
        <dbReference type="ARBA" id="ARBA00004123"/>
    </source>
</evidence>
<keyword evidence="2" id="KW-0805">Transcription regulation</keyword>
<dbReference type="InterPro" id="IPR047265">
    <property type="entry name" value="PIF1-like_bHLH"/>
</dbReference>
<feature type="region of interest" description="Disordered" evidence="5">
    <location>
        <begin position="184"/>
        <end position="241"/>
    </location>
</feature>
<evidence type="ECO:0000256" key="4">
    <source>
        <dbReference type="ARBA" id="ARBA00023242"/>
    </source>
</evidence>
<dbReference type="Gene3D" id="4.10.280.10">
    <property type="entry name" value="Helix-loop-helix DNA-binding domain"/>
    <property type="match status" value="1"/>
</dbReference>
<dbReference type="SUPFAM" id="SSF47459">
    <property type="entry name" value="HLH, helix-loop-helix DNA-binding domain"/>
    <property type="match status" value="1"/>
</dbReference>
<dbReference type="FunFam" id="4.10.280.10:FF:000004">
    <property type="entry name" value="Basic helix-loop-helix transcription factor"/>
    <property type="match status" value="1"/>
</dbReference>
<keyword evidence="3" id="KW-0804">Transcription</keyword>
<evidence type="ECO:0000256" key="5">
    <source>
        <dbReference type="SAM" id="MobiDB-lite"/>
    </source>
</evidence>
<organism evidence="7 8">
    <name type="scientific">Crotalaria pallida</name>
    <name type="common">Smooth rattlebox</name>
    <name type="synonym">Crotalaria striata</name>
    <dbReference type="NCBI Taxonomy" id="3830"/>
    <lineage>
        <taxon>Eukaryota</taxon>
        <taxon>Viridiplantae</taxon>
        <taxon>Streptophyta</taxon>
        <taxon>Embryophyta</taxon>
        <taxon>Tracheophyta</taxon>
        <taxon>Spermatophyta</taxon>
        <taxon>Magnoliopsida</taxon>
        <taxon>eudicotyledons</taxon>
        <taxon>Gunneridae</taxon>
        <taxon>Pentapetalae</taxon>
        <taxon>rosids</taxon>
        <taxon>fabids</taxon>
        <taxon>Fabales</taxon>
        <taxon>Fabaceae</taxon>
        <taxon>Papilionoideae</taxon>
        <taxon>50 kb inversion clade</taxon>
        <taxon>genistoids sensu lato</taxon>
        <taxon>core genistoids</taxon>
        <taxon>Crotalarieae</taxon>
        <taxon>Crotalaria</taxon>
    </lineage>
</organism>
<dbReference type="Pfam" id="PF00010">
    <property type="entry name" value="HLH"/>
    <property type="match status" value="1"/>
</dbReference>
<evidence type="ECO:0000259" key="6">
    <source>
        <dbReference type="PROSITE" id="PS50888"/>
    </source>
</evidence>
<evidence type="ECO:0000313" key="7">
    <source>
        <dbReference type="EMBL" id="KAK7267507.1"/>
    </source>
</evidence>
<dbReference type="GO" id="GO:0010017">
    <property type="term" value="P:red or far-red light signaling pathway"/>
    <property type="evidence" value="ECO:0007669"/>
    <property type="project" value="UniProtKB-ARBA"/>
</dbReference>
<dbReference type="EMBL" id="JAYWIO010000004">
    <property type="protein sequence ID" value="KAK7267507.1"/>
    <property type="molecule type" value="Genomic_DNA"/>
</dbReference>
<keyword evidence="8" id="KW-1185">Reference proteome</keyword>
<dbReference type="GO" id="GO:0003700">
    <property type="term" value="F:DNA-binding transcription factor activity"/>
    <property type="evidence" value="ECO:0007669"/>
    <property type="project" value="InterPro"/>
</dbReference>
<keyword evidence="4" id="KW-0539">Nucleus</keyword>
<dbReference type="PANTHER" id="PTHR46807">
    <property type="entry name" value="TRANSCRIPTION FACTOR PIF3"/>
    <property type="match status" value="1"/>
</dbReference>
<comment type="caution">
    <text evidence="7">The sequence shown here is derived from an EMBL/GenBank/DDBJ whole genome shotgun (WGS) entry which is preliminary data.</text>
</comment>
<comment type="subcellular location">
    <subcellularLocation>
        <location evidence="1">Nucleus</location>
    </subcellularLocation>
</comment>
<dbReference type="CDD" id="cd11445">
    <property type="entry name" value="bHLH_AtPIF_like"/>
    <property type="match status" value="1"/>
</dbReference>
<feature type="region of interest" description="Disordered" evidence="5">
    <location>
        <begin position="12"/>
        <end position="54"/>
    </location>
</feature>
<dbReference type="GO" id="GO:0046983">
    <property type="term" value="F:protein dimerization activity"/>
    <property type="evidence" value="ECO:0007669"/>
    <property type="project" value="InterPro"/>
</dbReference>
<sequence>MELLWQNGQVVMQRQTQRPVRKPPPPATAMNTGEVITASSSSGREIRNPEAEENFHEQNLFMQEDEMASWLHYSIHDEDPAPLDQHDFGADMLYQPQNQNLNGAMQNSVELRETPVPAASRPPIPPARKVQNFSHFSKHNMAGPASSSKAAAARESTVVDSCNTPMATATAAAVGSMVSESVAETGRGKAPASSCGRETGTCDMTVTSSPGGSSGSGEQGQRETAGDRKRKGREAEESDLQSELLVASVVSPLFVSLQKDVDVEYPEAKKQARGSTSTKKSRAAEVHNLSERRRRDRINEKMRALQELIPRCNKSDKASMLDEAIEYLKSLQLQVQMMSMGCGMVPMMFPGMQQYMPPMGIGMGIGMGMNRPVMPFPNMLASSALPAANAAAHLGPRFPVPPFHMPCVPASGPSRMQAPNQSNNMLNSLGHTPGPDQSRIPNFTDSYQQYLQLQLKQLSADYSSGAAVLLTAVSLVPVRFSGIYTTAAKFCSV</sequence>
<accession>A0AAN9F156</accession>
<dbReference type="PANTHER" id="PTHR46807:SF8">
    <property type="entry name" value="TRANSCRIPTION FACTOR PIF1-LIKE ISOFORM X2"/>
    <property type="match status" value="1"/>
</dbReference>
<dbReference type="InterPro" id="IPR011598">
    <property type="entry name" value="bHLH_dom"/>
</dbReference>
<dbReference type="AlphaFoldDB" id="A0AAN9F156"/>